<dbReference type="RefSeq" id="WP_055744178.1">
    <property type="nucleotide sequence ID" value="NZ_LJJB01000007.1"/>
</dbReference>
<proteinExistence type="predicted"/>
<comment type="caution">
    <text evidence="2">The sequence shown here is derived from an EMBL/GenBank/DDBJ whole genome shotgun (WGS) entry which is preliminary data.</text>
</comment>
<organism evidence="2 3">
    <name type="scientific">Brevibacillus choshinensis</name>
    <dbReference type="NCBI Taxonomy" id="54911"/>
    <lineage>
        <taxon>Bacteria</taxon>
        <taxon>Bacillati</taxon>
        <taxon>Bacillota</taxon>
        <taxon>Bacilli</taxon>
        <taxon>Bacillales</taxon>
        <taxon>Paenibacillaceae</taxon>
        <taxon>Brevibacillus</taxon>
    </lineage>
</organism>
<dbReference type="InterPro" id="IPR029068">
    <property type="entry name" value="Glyas_Bleomycin-R_OHBP_Dase"/>
</dbReference>
<evidence type="ECO:0000313" key="2">
    <source>
        <dbReference type="EMBL" id="KQL49855.1"/>
    </source>
</evidence>
<keyword evidence="3" id="KW-1185">Reference proteome</keyword>
<dbReference type="Pfam" id="PF06983">
    <property type="entry name" value="3-dmu-9_3-mt"/>
    <property type="match status" value="1"/>
</dbReference>
<dbReference type="PANTHER" id="PTHR33990">
    <property type="entry name" value="PROTEIN YJDN-RELATED"/>
    <property type="match status" value="1"/>
</dbReference>
<accession>A0ABR5NE70</accession>
<reference evidence="2 3" key="1">
    <citation type="submission" date="2015-09" db="EMBL/GenBank/DDBJ databases">
        <title>Genome sequencing project for genomic taxonomy and phylogenomics of Bacillus-like bacteria.</title>
        <authorList>
            <person name="Liu B."/>
            <person name="Wang J."/>
            <person name="Zhu Y."/>
            <person name="Liu G."/>
            <person name="Chen Q."/>
            <person name="Chen Z."/>
            <person name="Lan J."/>
            <person name="Che J."/>
            <person name="Ge C."/>
            <person name="Shi H."/>
            <person name="Pan Z."/>
            <person name="Liu X."/>
        </authorList>
    </citation>
    <scope>NUCLEOTIDE SEQUENCE [LARGE SCALE GENOMIC DNA]</scope>
    <source>
        <strain evidence="2 3">DSM 8552</strain>
    </source>
</reference>
<sequence length="142" mass="16188">MPVNPYLTFNGNCREVVEYYADVFGTEKPQVMTFGDAPPNPEYPLPEEAKPLVMHTNITVCGTNIMFSDVFPGMPFQTGNNISLAIVYDNSDEMKFYFEKLKADGTVRMELQETFWSKLYGSVVDKFGMEWQFNYASCEVGK</sequence>
<gene>
    <name evidence="2" type="ORF">AN963_09190</name>
</gene>
<dbReference type="Gene3D" id="3.10.180.10">
    <property type="entry name" value="2,3-Dihydroxybiphenyl 1,2-Dioxygenase, domain 1"/>
    <property type="match status" value="1"/>
</dbReference>
<protein>
    <submittedName>
        <fullName evidence="2">Glyoxalase</fullName>
    </submittedName>
</protein>
<dbReference type="InterPro" id="IPR028973">
    <property type="entry name" value="PhnB-like"/>
</dbReference>
<name>A0ABR5NE70_BRECH</name>
<dbReference type="SUPFAM" id="SSF54593">
    <property type="entry name" value="Glyoxalase/Bleomycin resistance protein/Dihydroxybiphenyl dioxygenase"/>
    <property type="match status" value="1"/>
</dbReference>
<dbReference type="Proteomes" id="UP000051063">
    <property type="component" value="Unassembled WGS sequence"/>
</dbReference>
<evidence type="ECO:0000259" key="1">
    <source>
        <dbReference type="Pfam" id="PF06983"/>
    </source>
</evidence>
<evidence type="ECO:0000313" key="3">
    <source>
        <dbReference type="Proteomes" id="UP000051063"/>
    </source>
</evidence>
<feature type="domain" description="PhnB-like" evidence="1">
    <location>
        <begin position="4"/>
        <end position="132"/>
    </location>
</feature>
<dbReference type="CDD" id="cd06588">
    <property type="entry name" value="PhnB_like"/>
    <property type="match status" value="1"/>
</dbReference>
<dbReference type="EMBL" id="LJJB01000007">
    <property type="protein sequence ID" value="KQL49855.1"/>
    <property type="molecule type" value="Genomic_DNA"/>
</dbReference>
<dbReference type="PANTHER" id="PTHR33990:SF1">
    <property type="entry name" value="PROTEIN YJDN"/>
    <property type="match status" value="1"/>
</dbReference>